<evidence type="ECO:0000313" key="3">
    <source>
        <dbReference type="Proteomes" id="UP000265926"/>
    </source>
</evidence>
<feature type="transmembrane region" description="Helical" evidence="1">
    <location>
        <begin position="762"/>
        <end position="784"/>
    </location>
</feature>
<evidence type="ECO:0000256" key="1">
    <source>
        <dbReference type="SAM" id="Phobius"/>
    </source>
</evidence>
<protein>
    <submittedName>
        <fullName evidence="2">Uncharacterized protein</fullName>
    </submittedName>
</protein>
<accession>A0A399T0M0</accession>
<feature type="transmembrane region" description="Helical" evidence="1">
    <location>
        <begin position="300"/>
        <end position="322"/>
    </location>
</feature>
<sequence length="1294" mass="149185">MKSRRSKAGFNFSWILIVTLLILLYSSYFLLYIPKQEMLVKERGFRILEEYAENIHKKKDYYQTHIQNYGPYYALRPWLDSLSKAFTQTDTNFDSLQIADVITSLEKKIRLDTCSVDVISYLGEKEEKYIAFPVNEDPSQIKSMAICDEVCHGQNCALVPVATLMENLKFDKLFENIAFLDRKGVIDNSNGNVVNDITNFEALLKDTVVRNQGGVFQELEIQGMETHVLILPIRFLNRDFYLAGFISDKDFRKKTRAINNQLFTILSGILLLLLVCMPVLKIVFINKKERMNVRDAHNTTISVILGTSILVLLFIGTMKYYFIDRSQANKRIEHVSKRLTSNIENDLQHLFSLAGQIIQDKDISSDSLHCYLEDPDFYYVVDTSIYADFIPFNEIIFMNEDGMAVKAVTRTAFSNLVQLDLSNRNYFTNLKKDSGLSWPWKDKRNENIDAFFIESIKSYNTGFKETALSFRLKKTVSTGKGKAHYFAVTSHVPSFYDQVLPKDMAFMVIDRKGEVLFHSNQAKNLHENFLVESNYQPRLAGGIDYRTVERARITYNERQWLALIVPLKGVPLYHVTLIDLQMTDNKNTRIYLFTFYFLLFTFLCIVMGMQVIQRLGTNSRFMRTKNWSFEWLIFNKQKGRLYQKLMWVLLLLIVFQITGSFFLKKPVAILLCQIVFIGLAALCSYLVLKKEKRKAALVLLLGLSFLPILILSLLGAGSLLFSLITIGVFIPLLFMLHSFVAKENHNPENKSDLEMTGARNAYLVYMFLWLLNLSVVPVVCYYYSVKFQENTLAEKAEMIHVAKANLQLHNSHSESREDAFQEPVNGSGIDNLVVRLETRNHQEKAEKPEKDGGQSWLANGFMGTENYCSNQNFDILYRALRSPLTKDDYLMTLLQEHNLGNDWIKNDSLVYTAPSANGTVVVKSTTRFFSLVQEALKRVVLLLIPALLLGVLLWYAYKYIAELVLGTIVGKWKLPNTPTWQQLIENDAFDRILLIAFKGENYREAVPGKVVDVDAHDVFDEKNSIDRTPDKKRKTVWVKGLGEYLLRVDKADQIISKLKLLATLENCRIIFELPYDMDLIREKLMEQISEFNPPEEEELHIDTYLNELTLLFSGFYRFTGAVDKTAIERQLDKLHPEEEKADEESRILADAHIMKLYYGYIWNNLSRMEKLILFDLADDGMLNFKNRFLINRLKSKGLIELEPYPSIFTPGFQYFLKYSVDPDETTLLEQKLSKEGKWRNTRYLILLLLIPLAAFVFISQGTSIEKVIGILTGVLALFSGAMRIMDSSLFRSVS</sequence>
<feature type="transmembrane region" description="Helical" evidence="1">
    <location>
        <begin position="1267"/>
        <end position="1285"/>
    </location>
</feature>
<feature type="transmembrane region" description="Helical" evidence="1">
    <location>
        <begin position="560"/>
        <end position="578"/>
    </location>
</feature>
<comment type="caution">
    <text evidence="2">The sequence shown here is derived from an EMBL/GenBank/DDBJ whole genome shotgun (WGS) entry which is preliminary data.</text>
</comment>
<feature type="transmembrane region" description="Helical" evidence="1">
    <location>
        <begin position="939"/>
        <end position="957"/>
    </location>
</feature>
<keyword evidence="1" id="KW-0472">Membrane</keyword>
<dbReference type="RefSeq" id="WP_119437474.1">
    <property type="nucleotide sequence ID" value="NZ_QWGR01000004.1"/>
</dbReference>
<feature type="transmembrane region" description="Helical" evidence="1">
    <location>
        <begin position="645"/>
        <end position="662"/>
    </location>
</feature>
<name>A0A399T0M0_9BACT</name>
<gene>
    <name evidence="2" type="ORF">D1614_08425</name>
</gene>
<feature type="transmembrane region" description="Helical" evidence="1">
    <location>
        <begin position="720"/>
        <end position="741"/>
    </location>
</feature>
<organism evidence="2 3">
    <name type="scientific">Maribellus luteus</name>
    <dbReference type="NCBI Taxonomy" id="2305463"/>
    <lineage>
        <taxon>Bacteria</taxon>
        <taxon>Pseudomonadati</taxon>
        <taxon>Bacteroidota</taxon>
        <taxon>Bacteroidia</taxon>
        <taxon>Marinilabiliales</taxon>
        <taxon>Prolixibacteraceae</taxon>
        <taxon>Maribellus</taxon>
    </lineage>
</organism>
<feature type="transmembrane region" description="Helical" evidence="1">
    <location>
        <begin position="262"/>
        <end position="280"/>
    </location>
</feature>
<keyword evidence="1" id="KW-0812">Transmembrane</keyword>
<reference evidence="2 3" key="1">
    <citation type="submission" date="2018-08" db="EMBL/GenBank/DDBJ databases">
        <title>Pallidiluteibacterium maritimus gen. nov., sp. nov., isolated from coastal sediment.</title>
        <authorList>
            <person name="Zhou L.Y."/>
        </authorList>
    </citation>
    <scope>NUCLEOTIDE SEQUENCE [LARGE SCALE GENOMIC DNA]</scope>
    <source>
        <strain evidence="2 3">XSD2</strain>
    </source>
</reference>
<feature type="transmembrane region" description="Helical" evidence="1">
    <location>
        <begin position="12"/>
        <end position="33"/>
    </location>
</feature>
<feature type="transmembrane region" description="Helical" evidence="1">
    <location>
        <begin position="590"/>
        <end position="612"/>
    </location>
</feature>
<feature type="transmembrane region" description="Helical" evidence="1">
    <location>
        <begin position="695"/>
        <end position="714"/>
    </location>
</feature>
<keyword evidence="3" id="KW-1185">Reference proteome</keyword>
<dbReference type="Proteomes" id="UP000265926">
    <property type="component" value="Unassembled WGS sequence"/>
</dbReference>
<evidence type="ECO:0000313" key="2">
    <source>
        <dbReference type="EMBL" id="RIJ48554.1"/>
    </source>
</evidence>
<dbReference type="OrthoDB" id="1113021at2"/>
<keyword evidence="1" id="KW-1133">Transmembrane helix</keyword>
<feature type="transmembrane region" description="Helical" evidence="1">
    <location>
        <begin position="668"/>
        <end position="688"/>
    </location>
</feature>
<dbReference type="EMBL" id="QWGR01000004">
    <property type="protein sequence ID" value="RIJ48554.1"/>
    <property type="molecule type" value="Genomic_DNA"/>
</dbReference>
<proteinExistence type="predicted"/>
<feature type="transmembrane region" description="Helical" evidence="1">
    <location>
        <begin position="1243"/>
        <end position="1261"/>
    </location>
</feature>